<evidence type="ECO:0000313" key="2">
    <source>
        <dbReference type="Proteomes" id="UP000006931"/>
    </source>
</evidence>
<dbReference type="PATRIC" id="fig|449216.3.peg.449"/>
<dbReference type="GeneID" id="57569564"/>
<proteinExistence type="predicted"/>
<sequence length="391" mass="44450">MQDFNIESRSVLHMTAQIRAKQLAIRDAQNREQEAIVKTWEENGIDKSDETVSNDIVNSLETFYNISKSLNDYLKTQGINDIGYPIKFNKTDLQLKMALNYAKQQEDNLIDQIIKGKFYNGLSNDINSQELPVLQSDNMLSFWGNENSSVSSVLLASVAQILNIEPVPLVGAATNYKLHNPEYTLPQELIPEDYRFASQKGMLVFGDYQYGGHRTFEEQLVFGPEDCSSSVGKATYLSNEQIKSITTTQMKENYSKYDYKLITLLKDIVEPKQLELIEAGDIYVYKGHCAVIATKPDNKAEITTLEFSRNIDRAENKISGGGIYNYSLIDKAQEEPLNPIYILRKNLEPLPSQSSLKYFLSAIDEKYLNLYPEGPNEDVVGDCRIFFETQE</sequence>
<evidence type="ECO:0000313" key="1">
    <source>
        <dbReference type="EMBL" id="ADE29968.1"/>
    </source>
</evidence>
<dbReference type="AlphaFoldDB" id="D5AX29"/>
<name>D5AX29_RICPP</name>
<accession>D5AX29</accession>
<dbReference type="EMBL" id="CP001584">
    <property type="protein sequence ID" value="ADE29968.1"/>
    <property type="molecule type" value="Genomic_DNA"/>
</dbReference>
<organism evidence="1 2">
    <name type="scientific">Rickettsia prowazekii (strain Rp22)</name>
    <dbReference type="NCBI Taxonomy" id="449216"/>
    <lineage>
        <taxon>Bacteria</taxon>
        <taxon>Pseudomonadati</taxon>
        <taxon>Pseudomonadota</taxon>
        <taxon>Alphaproteobacteria</taxon>
        <taxon>Rickettsiales</taxon>
        <taxon>Rickettsiaceae</taxon>
        <taxon>Rickettsieae</taxon>
        <taxon>Rickettsia</taxon>
        <taxon>typhus group</taxon>
    </lineage>
</organism>
<dbReference type="RefSeq" id="WP_004599472.1">
    <property type="nucleotide sequence ID" value="NC_017560.1"/>
</dbReference>
<dbReference type="SMR" id="D5AX29"/>
<gene>
    <name evidence="1" type="ordered locus">rpr22_CDS429</name>
</gene>
<dbReference type="HOGENOM" id="CLU_056534_0_0_5"/>
<dbReference type="Proteomes" id="UP000006931">
    <property type="component" value="Chromosome"/>
</dbReference>
<reference evidence="1 2" key="1">
    <citation type="journal article" date="2010" name="Genome Res.">
        <title>Genomic, proteomic, and transcriptomic analysis of virulent and avirulent Rickettsia prowazekii reveals its adaptive mutation capabilities.</title>
        <authorList>
            <person name="Bechah Y."/>
            <person name="El Karkouri K."/>
            <person name="Mediannikov O."/>
            <person name="Leroy Q."/>
            <person name="Pelletier N."/>
            <person name="Robert C."/>
            <person name="Medigue C."/>
            <person name="Mege J.L."/>
            <person name="Raoult D."/>
        </authorList>
    </citation>
    <scope>NUCLEOTIDE SEQUENCE [LARGE SCALE GENOMIC DNA]</scope>
    <source>
        <strain evidence="1 2">Rp22</strain>
    </source>
</reference>
<dbReference type="KEGG" id="rpq:rpr22_CDS429"/>
<protein>
    <submittedName>
        <fullName evidence="1">Uncharacterized protein</fullName>
    </submittedName>
</protein>